<dbReference type="KEGG" id="lho:LOOC260_114480"/>
<evidence type="ECO:0000313" key="1">
    <source>
        <dbReference type="EMBL" id="BAP85984.1"/>
    </source>
</evidence>
<dbReference type="Proteomes" id="UP000031620">
    <property type="component" value="Chromosome"/>
</dbReference>
<accession>A0A0A1GYH3</accession>
<organism evidence="1 2">
    <name type="scientific">Paucilactobacillus hokkaidonensis JCM 18461</name>
    <dbReference type="NCBI Taxonomy" id="1291742"/>
    <lineage>
        <taxon>Bacteria</taxon>
        <taxon>Bacillati</taxon>
        <taxon>Bacillota</taxon>
        <taxon>Bacilli</taxon>
        <taxon>Lactobacillales</taxon>
        <taxon>Lactobacillaceae</taxon>
        <taxon>Paucilactobacillus</taxon>
    </lineage>
</organism>
<dbReference type="STRING" id="1291742.LOOC260_114480"/>
<sequence>MSETKKWGIDYHGDELYTDDLIGEFSDGTVIALNDRVDLDIAILVWLSKNSKADFLEALDITIVNDPNIGGAENGRD</sequence>
<dbReference type="AlphaFoldDB" id="A0A0A1GYH3"/>
<evidence type="ECO:0000313" key="2">
    <source>
        <dbReference type="Proteomes" id="UP000031620"/>
    </source>
</evidence>
<reference evidence="1 2" key="1">
    <citation type="submission" date="2014-11" db="EMBL/GenBank/DDBJ databases">
        <title>Complete genome sequence and analysis of Lactobacillus hokkaidonensis LOOC260T.</title>
        <authorList>
            <person name="Tanizawa Y."/>
            <person name="Tohno M."/>
            <person name="Kaminuma E."/>
            <person name="Nakamura Y."/>
            <person name="Arita M."/>
        </authorList>
    </citation>
    <scope>NUCLEOTIDE SEQUENCE [LARGE SCALE GENOMIC DNA]</scope>
    <source>
        <strain evidence="1 2">LOOC260</strain>
    </source>
</reference>
<name>A0A0A1GYH3_9LACO</name>
<dbReference type="RefSeq" id="WP_041093984.1">
    <property type="nucleotide sequence ID" value="NZ_AP014680.1"/>
</dbReference>
<protein>
    <submittedName>
        <fullName evidence="1">Uncharacterized protein</fullName>
    </submittedName>
</protein>
<proteinExistence type="predicted"/>
<dbReference type="HOGENOM" id="CLU_2633614_0_0_9"/>
<gene>
    <name evidence="1" type="ORF">LOOC260_114480</name>
</gene>
<dbReference type="EMBL" id="AP014680">
    <property type="protein sequence ID" value="BAP85984.1"/>
    <property type="molecule type" value="Genomic_DNA"/>
</dbReference>